<dbReference type="EMBL" id="BNJQ01000028">
    <property type="protein sequence ID" value="GHP10279.1"/>
    <property type="molecule type" value="Genomic_DNA"/>
</dbReference>
<evidence type="ECO:0000313" key="2">
    <source>
        <dbReference type="EMBL" id="GHP10279.1"/>
    </source>
</evidence>
<dbReference type="AlphaFoldDB" id="A0A830HZL5"/>
<protein>
    <submittedName>
        <fullName evidence="2">Uncharacterized protein</fullName>
    </submittedName>
</protein>
<comment type="caution">
    <text evidence="2">The sequence shown here is derived from an EMBL/GenBank/DDBJ whole genome shotgun (WGS) entry which is preliminary data.</text>
</comment>
<proteinExistence type="predicted"/>
<keyword evidence="3" id="KW-1185">Reference proteome</keyword>
<evidence type="ECO:0000256" key="1">
    <source>
        <dbReference type="SAM" id="MobiDB-lite"/>
    </source>
</evidence>
<sequence length="113" mass="11545">MGRVHRAPSSVTGVVTVGISSLLSSSAFAASVEELKAAKEARLAKLRETAASTKASMTVTVDDDGNTTVGAASAKAMDRMESSMNSEYGLDPGNKTPDTHSISNASIGDGLKN</sequence>
<organism evidence="2 3">
    <name type="scientific">Pycnococcus provasolii</name>
    <dbReference type="NCBI Taxonomy" id="41880"/>
    <lineage>
        <taxon>Eukaryota</taxon>
        <taxon>Viridiplantae</taxon>
        <taxon>Chlorophyta</taxon>
        <taxon>Pseudoscourfieldiophyceae</taxon>
        <taxon>Pseudoscourfieldiales</taxon>
        <taxon>Pycnococcaceae</taxon>
        <taxon>Pycnococcus</taxon>
    </lineage>
</organism>
<evidence type="ECO:0000313" key="3">
    <source>
        <dbReference type="Proteomes" id="UP000660262"/>
    </source>
</evidence>
<accession>A0A830HZL5</accession>
<name>A0A830HZL5_9CHLO</name>
<feature type="region of interest" description="Disordered" evidence="1">
    <location>
        <begin position="81"/>
        <end position="113"/>
    </location>
</feature>
<feature type="region of interest" description="Disordered" evidence="1">
    <location>
        <begin position="49"/>
        <end position="68"/>
    </location>
</feature>
<reference evidence="2" key="1">
    <citation type="submission" date="2020-10" db="EMBL/GenBank/DDBJ databases">
        <title>Unveiling of a novel bifunctional photoreceptor, Dualchrome1, isolated from a cosmopolitan green alga.</title>
        <authorList>
            <person name="Suzuki S."/>
            <person name="Kawachi M."/>
        </authorList>
    </citation>
    <scope>NUCLEOTIDE SEQUENCE</scope>
    <source>
        <strain evidence="2">NIES 2893</strain>
    </source>
</reference>
<gene>
    <name evidence="2" type="ORF">PPROV_000901100</name>
</gene>
<dbReference type="Proteomes" id="UP000660262">
    <property type="component" value="Unassembled WGS sequence"/>
</dbReference>